<gene>
    <name evidence="2" type="ORF">DRW07_04025</name>
</gene>
<protein>
    <submittedName>
        <fullName evidence="2">Glycosyltransferase</fullName>
    </submittedName>
</protein>
<reference evidence="2 3" key="1">
    <citation type="submission" date="2018-11" db="EMBL/GenBank/DDBJ databases">
        <authorList>
            <person name="Ye M.-Q."/>
            <person name="Du Z.-J."/>
        </authorList>
    </citation>
    <scope>NUCLEOTIDE SEQUENCE [LARGE SCALE GENOMIC DNA]</scope>
    <source>
        <strain evidence="2 3">U0105</strain>
    </source>
</reference>
<dbReference type="OrthoDB" id="9775208at2"/>
<evidence type="ECO:0000313" key="2">
    <source>
        <dbReference type="EMBL" id="RPJ68578.1"/>
    </source>
</evidence>
<feature type="domain" description="Glycosyl transferase family 1" evidence="1">
    <location>
        <begin position="259"/>
        <end position="320"/>
    </location>
</feature>
<dbReference type="Gene3D" id="3.40.50.2000">
    <property type="entry name" value="Glycogen Phosphorylase B"/>
    <property type="match status" value="1"/>
</dbReference>
<organism evidence="2 3">
    <name type="scientific">Alteromonas sediminis</name>
    <dbReference type="NCBI Taxonomy" id="2259342"/>
    <lineage>
        <taxon>Bacteria</taxon>
        <taxon>Pseudomonadati</taxon>
        <taxon>Pseudomonadota</taxon>
        <taxon>Gammaproteobacteria</taxon>
        <taxon>Alteromonadales</taxon>
        <taxon>Alteromonadaceae</taxon>
        <taxon>Alteromonas/Salinimonas group</taxon>
        <taxon>Alteromonas</taxon>
    </lineage>
</organism>
<sequence>MEILQHPPVSERNATTGRIFTTFNHAPKSIHKQRLRYSITRLDASISLLALCFQYLTSNKNDTFVFNGEARLISLACLLKALTLGKKAKIIAVDMVLRLPSTPQSKCLAWCRKALWKQVNHFIHYFKDVRGYTKHFGIDANRSHYVPFKSNIYMEASVCAPEEIPAGHYIFSAGRSLRDYTTLIEAARITGLPTAILCTSESDWDAHGTKVDLSDLPDNVRIISDNGSKTGWIDGLKNARIVAIPTLPNSICASGIGTYLDAMALGKPVIITKGPGANDVLNEELVCFVQPASAKDMANAMQSLWHNNEKARSLSKKGRNYALSLGDHHALIERVLSASIQLS</sequence>
<dbReference type="RefSeq" id="WP_124026579.1">
    <property type="nucleotide sequence ID" value="NZ_JBHRSN010000005.1"/>
</dbReference>
<name>A0A3N5ZE56_9ALTE</name>
<accession>A0A3N5ZE56</accession>
<dbReference type="Proteomes" id="UP000275281">
    <property type="component" value="Unassembled WGS sequence"/>
</dbReference>
<dbReference type="GO" id="GO:0016757">
    <property type="term" value="F:glycosyltransferase activity"/>
    <property type="evidence" value="ECO:0007669"/>
    <property type="project" value="InterPro"/>
</dbReference>
<comment type="caution">
    <text evidence="2">The sequence shown here is derived from an EMBL/GenBank/DDBJ whole genome shotgun (WGS) entry which is preliminary data.</text>
</comment>
<evidence type="ECO:0000313" key="3">
    <source>
        <dbReference type="Proteomes" id="UP000275281"/>
    </source>
</evidence>
<keyword evidence="3" id="KW-1185">Reference proteome</keyword>
<dbReference type="SUPFAM" id="SSF53756">
    <property type="entry name" value="UDP-Glycosyltransferase/glycogen phosphorylase"/>
    <property type="match status" value="1"/>
</dbReference>
<dbReference type="AlphaFoldDB" id="A0A3N5ZE56"/>
<proteinExistence type="predicted"/>
<dbReference type="InterPro" id="IPR001296">
    <property type="entry name" value="Glyco_trans_1"/>
</dbReference>
<dbReference type="Pfam" id="PF00534">
    <property type="entry name" value="Glycos_transf_1"/>
    <property type="match status" value="1"/>
</dbReference>
<keyword evidence="2" id="KW-0808">Transferase</keyword>
<dbReference type="EMBL" id="RPOK01000001">
    <property type="protein sequence ID" value="RPJ68578.1"/>
    <property type="molecule type" value="Genomic_DNA"/>
</dbReference>
<evidence type="ECO:0000259" key="1">
    <source>
        <dbReference type="Pfam" id="PF00534"/>
    </source>
</evidence>